<feature type="transmembrane region" description="Helical" evidence="1">
    <location>
        <begin position="66"/>
        <end position="92"/>
    </location>
</feature>
<name>A0A239WE46_9ACTN</name>
<sequence length="179" mass="19347">MKYLRSVAVISAVLLIAVAVARSFNRFIPAVNNTTIAIVDLCLVALAVEVIAECARMPGRTKGWRIGRAIAIIAAVVVSGVIGFLALLWSAFEGDGGGSFTKDGETYYVMRTFPDNVVMYRKTSPVTMAESAFADDSGHALGFVPMPVALSISLDEYGGEYSQILADVRRDHPDWLTDR</sequence>
<keyword evidence="1" id="KW-0812">Transmembrane</keyword>
<evidence type="ECO:0000313" key="2">
    <source>
        <dbReference type="EMBL" id="SNV32390.1"/>
    </source>
</evidence>
<dbReference type="Proteomes" id="UP000215332">
    <property type="component" value="Chromosome 1"/>
</dbReference>
<evidence type="ECO:0000256" key="1">
    <source>
        <dbReference type="SAM" id="Phobius"/>
    </source>
</evidence>
<dbReference type="RefSeq" id="WP_016666245.1">
    <property type="nucleotide sequence ID" value="NZ_LT906441.1"/>
</dbReference>
<protein>
    <submittedName>
        <fullName evidence="2">Uncharacterized protein</fullName>
    </submittedName>
</protein>
<proteinExistence type="predicted"/>
<keyword evidence="1" id="KW-1133">Transmembrane helix</keyword>
<dbReference type="EMBL" id="LT906441">
    <property type="protein sequence ID" value="SNV32390.1"/>
    <property type="molecule type" value="Genomic_DNA"/>
</dbReference>
<accession>A0A239WE46</accession>
<evidence type="ECO:0000313" key="3">
    <source>
        <dbReference type="Proteomes" id="UP000215332"/>
    </source>
</evidence>
<feature type="transmembrane region" description="Helical" evidence="1">
    <location>
        <begin position="33"/>
        <end position="54"/>
    </location>
</feature>
<dbReference type="KEGG" id="cgrn:4412665_00790"/>
<organism evidence="2 3">
    <name type="scientific">Cutibacterium granulosum</name>
    <dbReference type="NCBI Taxonomy" id="33011"/>
    <lineage>
        <taxon>Bacteria</taxon>
        <taxon>Bacillati</taxon>
        <taxon>Actinomycetota</taxon>
        <taxon>Actinomycetes</taxon>
        <taxon>Propionibacteriales</taxon>
        <taxon>Propionibacteriaceae</taxon>
        <taxon>Cutibacterium</taxon>
    </lineage>
</organism>
<dbReference type="AlphaFoldDB" id="A0A239WE46"/>
<keyword evidence="1" id="KW-0472">Membrane</keyword>
<gene>
    <name evidence="2" type="ORF">SAMEA4412665_00790</name>
</gene>
<reference evidence="2 3" key="1">
    <citation type="submission" date="2017-06" db="EMBL/GenBank/DDBJ databases">
        <authorList>
            <consortium name="Pathogen Informatics"/>
        </authorList>
    </citation>
    <scope>NUCLEOTIDE SEQUENCE [LARGE SCALE GENOMIC DNA]</scope>
    <source>
        <strain evidence="2 3">NCTC11865</strain>
    </source>
</reference>